<dbReference type="PANTHER" id="PTHR33545">
    <property type="entry name" value="UPF0750 MEMBRANE PROTEIN YITT-RELATED"/>
    <property type="match status" value="1"/>
</dbReference>
<evidence type="ECO:0000256" key="5">
    <source>
        <dbReference type="ARBA" id="ARBA00023136"/>
    </source>
</evidence>
<feature type="transmembrane region" description="Helical" evidence="6">
    <location>
        <begin position="12"/>
        <end position="31"/>
    </location>
</feature>
<evidence type="ECO:0000256" key="4">
    <source>
        <dbReference type="ARBA" id="ARBA00022989"/>
    </source>
</evidence>
<evidence type="ECO:0000256" key="6">
    <source>
        <dbReference type="SAM" id="Phobius"/>
    </source>
</evidence>
<evidence type="ECO:0000256" key="2">
    <source>
        <dbReference type="ARBA" id="ARBA00022475"/>
    </source>
</evidence>
<dbReference type="InterPro" id="IPR003740">
    <property type="entry name" value="YitT"/>
</dbReference>
<keyword evidence="2" id="KW-1003">Cell membrane</keyword>
<feature type="transmembrane region" description="Helical" evidence="6">
    <location>
        <begin position="149"/>
        <end position="178"/>
    </location>
</feature>
<dbReference type="Pfam" id="PF10035">
    <property type="entry name" value="DUF2179"/>
    <property type="match status" value="1"/>
</dbReference>
<keyword evidence="4 6" id="KW-1133">Transmembrane helix</keyword>
<evidence type="ECO:0000259" key="7">
    <source>
        <dbReference type="Pfam" id="PF10035"/>
    </source>
</evidence>
<evidence type="ECO:0000313" key="8">
    <source>
        <dbReference type="EMBL" id="MCY7007352.1"/>
    </source>
</evidence>
<evidence type="ECO:0000256" key="1">
    <source>
        <dbReference type="ARBA" id="ARBA00004651"/>
    </source>
</evidence>
<proteinExistence type="predicted"/>
<dbReference type="Gene3D" id="3.30.70.120">
    <property type="match status" value="1"/>
</dbReference>
<protein>
    <submittedName>
        <fullName evidence="8">YitT family protein</fullName>
    </submittedName>
</protein>
<gene>
    <name evidence="8" type="ORF">OCK72_01645</name>
</gene>
<dbReference type="InterPro" id="IPR015867">
    <property type="entry name" value="N-reg_PII/ATP_PRibTrfase_C"/>
</dbReference>
<dbReference type="CDD" id="cd16380">
    <property type="entry name" value="YitT_C"/>
    <property type="match status" value="1"/>
</dbReference>
<keyword evidence="3 6" id="KW-0812">Transmembrane</keyword>
<dbReference type="EMBL" id="JAOXXL010000003">
    <property type="protein sequence ID" value="MCY7007352.1"/>
    <property type="molecule type" value="Genomic_DNA"/>
</dbReference>
<dbReference type="InterPro" id="IPR019264">
    <property type="entry name" value="DUF2179"/>
</dbReference>
<feature type="domain" description="DUF2179" evidence="7">
    <location>
        <begin position="220"/>
        <end position="274"/>
    </location>
</feature>
<dbReference type="RefSeq" id="WP_029757638.1">
    <property type="nucleotide sequence ID" value="NZ_JAOXXL010000003.1"/>
</dbReference>
<evidence type="ECO:0000313" key="9">
    <source>
        <dbReference type="Proteomes" id="UP001062738"/>
    </source>
</evidence>
<dbReference type="Pfam" id="PF02588">
    <property type="entry name" value="YitT_membrane"/>
    <property type="match status" value="1"/>
</dbReference>
<reference evidence="8" key="1">
    <citation type="submission" date="2022-09" db="EMBL/GenBank/DDBJ databases">
        <authorList>
            <person name="Zoaiter M."/>
        </authorList>
    </citation>
    <scope>NUCLEOTIDE SEQUENCE</scope>
    <source>
        <strain evidence="8">DSM 19848</strain>
    </source>
</reference>
<dbReference type="Proteomes" id="UP001062738">
    <property type="component" value="Unassembled WGS sequence"/>
</dbReference>
<accession>A0ABT4DFJ0</accession>
<name>A0ABT4DFJ0_FUSSI</name>
<feature type="transmembrane region" description="Helical" evidence="6">
    <location>
        <begin position="106"/>
        <end position="128"/>
    </location>
</feature>
<dbReference type="InterPro" id="IPR051461">
    <property type="entry name" value="UPF0750_membrane"/>
</dbReference>
<keyword evidence="9" id="KW-1185">Reference proteome</keyword>
<dbReference type="PANTHER" id="PTHR33545:SF5">
    <property type="entry name" value="UPF0750 MEMBRANE PROTEIN YITT"/>
    <property type="match status" value="1"/>
</dbReference>
<evidence type="ECO:0000256" key="3">
    <source>
        <dbReference type="ARBA" id="ARBA00022692"/>
    </source>
</evidence>
<comment type="caution">
    <text evidence="8">The sequence shown here is derived from an EMBL/GenBank/DDBJ whole genome shotgun (WGS) entry which is preliminary data.</text>
</comment>
<dbReference type="PIRSF" id="PIRSF006483">
    <property type="entry name" value="Membrane_protein_YitT"/>
    <property type="match status" value="1"/>
</dbReference>
<comment type="subcellular location">
    <subcellularLocation>
        <location evidence="1">Cell membrane</location>
        <topology evidence="1">Multi-pass membrane protein</topology>
    </subcellularLocation>
</comment>
<organism evidence="8 9">
    <name type="scientific">Fusobacterium simiae</name>
    <dbReference type="NCBI Taxonomy" id="855"/>
    <lineage>
        <taxon>Bacteria</taxon>
        <taxon>Fusobacteriati</taxon>
        <taxon>Fusobacteriota</taxon>
        <taxon>Fusobacteriia</taxon>
        <taxon>Fusobacteriales</taxon>
        <taxon>Fusobacteriaceae</taxon>
        <taxon>Fusobacterium</taxon>
    </lineage>
</organism>
<sequence length="280" mass="30777">MPNKHFQIIKEYIIVTLACIVIAFNINYFFLGNKLGESGIAGLALIIHYLSHIDISYIYFAVNIPLIVLAYLFIGKEFLIKTLFATVILTIFLKVFGSFKGPIDDIFMASVFGGGINGIAIGIVFYAGGSTGGTDIIAKIINKYYGISIGKILLIFDFIILSIIAFILGKIIFMYTLISVLVSAKMVDIIQEGIYSAKGITIISNKTEELRKKIMKDTGRGITLINAKGAYTQKEIGMLYCVVGKYQLIKVKNIVKEVDPAAFMIVSQVHEVVGKGFLGQ</sequence>
<keyword evidence="5 6" id="KW-0472">Membrane</keyword>